<evidence type="ECO:0000256" key="4">
    <source>
        <dbReference type="ARBA" id="ARBA00023027"/>
    </source>
</evidence>
<dbReference type="InterPro" id="IPR002182">
    <property type="entry name" value="NB-ARC"/>
</dbReference>
<dbReference type="Pfam" id="PF01582">
    <property type="entry name" value="TIR"/>
    <property type="match status" value="1"/>
</dbReference>
<dbReference type="PROSITE" id="PS50104">
    <property type="entry name" value="TIR"/>
    <property type="match status" value="1"/>
</dbReference>
<dbReference type="InterPro" id="IPR027417">
    <property type="entry name" value="P-loop_NTPase"/>
</dbReference>
<evidence type="ECO:0000256" key="1">
    <source>
        <dbReference type="ARBA" id="ARBA00022614"/>
    </source>
</evidence>
<sequence>MAFKRKRFSEADFSSSSSNSKYEVFLSFRGEDIRKNFTDHLYTALVAAGVHTFRDDDELQRGKDISSELLKAIQQSKISLVVFSKGYASSRWCLDELVKIIECKKTLGQVVIPIFYDVDPSDVRKQSKTYADAFAQHEERFVADMEMIKRWRAALTEAAYLSGWDLQNVANGHESKFIQKIVEDVLRRINHSYLHVATHPVAVDSRKETVMRLLSMESRDVRKVGIYGMGGIGKTTIAKAVYNSICDGFDGSSFVSDIKDNSKQPNGLATIQQQLLSDILNLKAMITIDNVDRGINLIRERLRYRTVLIVLDDVDDSRQLKSLVGDRKWFGLGSRIIVTTRDERLLTEIEVDERYKVENLSPHESIQLFSWHAFRRPAPKDDYLQLSKSVLNHVQGLPLALEVLGSYLFNRSVLEWKSVAEKLRQIPHDQIHKKLRISFDTLDDQLKSIFLDIACFFVGTHKEYVMTILNGCGFSSVISLSVLVERSLITIGQYDNEIQMHDLLRDMGREIVRKMSPNQIGKRSRLWFHQDVVNVLRNHTGSKAVEGVSLDVSAKEDAIVLRTEAFAKMINLRLLKINSLRFNAGSYQNFSKELRWLCWHRCPLQVLPPNLELDNLVVLDMRFSNLKSVWKGIKFLDKLEILDLSYSIYLVETLNFCRCNSLKRLQLEGCTSLTKVHQSIGNLERLAFLNLAECNSLRELPDSICNLTSLEILNLNGCSKLSSLPEHLGKLKALRKLVADGSAITELPTSVGHLKNLENLSLTGLKEPTSWLSFFSSWVSPKSATFSSLLLPATFIHLTSLRQLNLRDRNLRDNEIAIDFRSFQFLKDLNLGGNNFRKLPAGISDHPTLKELKLSDCRNLLSIEELPPNLKFFEAQQCRSTERYPNSAIPHHHRLFHIFITNCCTTIDIQGWDVPQMSRSRGSVGWWAYTYRNNDPEELRFQSKWKYLEACIPARKVPDWFDYNQVGSTVLFCMPSTPIGQFRAMIICVIMHPLNEEYCEDQERTLPFLTLSIKNKTKGFETFDKSRKKSSFDADWKICKDHAWVAYLNPHIFYYMITDEGDEIEVSIEPQGGILVKECGIHLPIHENWD</sequence>
<comment type="caution">
    <text evidence="6">The sequence shown here is derived from an EMBL/GenBank/DDBJ whole genome shotgun (WGS) entry which is preliminary data.</text>
</comment>
<dbReference type="GO" id="GO:0006952">
    <property type="term" value="P:defense response"/>
    <property type="evidence" value="ECO:0007669"/>
    <property type="project" value="UniProtKB-KW"/>
</dbReference>
<dbReference type="InterPro" id="IPR058192">
    <property type="entry name" value="WHD_ROQ1-like"/>
</dbReference>
<dbReference type="Gramene" id="OMO94272">
    <property type="protein sequence ID" value="OMO94272"/>
    <property type="gene ID" value="CCACVL1_06079"/>
</dbReference>
<dbReference type="OMA" id="YANDCIM"/>
<keyword evidence="2" id="KW-0677">Repeat</keyword>
<dbReference type="Gene3D" id="3.40.50.10140">
    <property type="entry name" value="Toll/interleukin-1 receptor homology (TIR) domain"/>
    <property type="match status" value="1"/>
</dbReference>
<dbReference type="EMBL" id="AWWV01007908">
    <property type="protein sequence ID" value="OMO94272.1"/>
    <property type="molecule type" value="Genomic_DNA"/>
</dbReference>
<dbReference type="Gene3D" id="3.80.10.10">
    <property type="entry name" value="Ribonuclease Inhibitor"/>
    <property type="match status" value="2"/>
</dbReference>
<dbReference type="STRING" id="210143.A0A1R3JHF6"/>
<keyword evidence="7" id="KW-1185">Reference proteome</keyword>
<dbReference type="Proteomes" id="UP000188268">
    <property type="component" value="Unassembled WGS sequence"/>
</dbReference>
<reference evidence="6 7" key="1">
    <citation type="submission" date="2013-09" db="EMBL/GenBank/DDBJ databases">
        <title>Corchorus capsularis genome sequencing.</title>
        <authorList>
            <person name="Alam M."/>
            <person name="Haque M.S."/>
            <person name="Islam M.S."/>
            <person name="Emdad E.M."/>
            <person name="Islam M.M."/>
            <person name="Ahmed B."/>
            <person name="Halim A."/>
            <person name="Hossen Q.M.M."/>
            <person name="Hossain M.Z."/>
            <person name="Ahmed R."/>
            <person name="Khan M.M."/>
            <person name="Islam R."/>
            <person name="Rashid M.M."/>
            <person name="Khan S.A."/>
            <person name="Rahman M.S."/>
            <person name="Alam M."/>
        </authorList>
    </citation>
    <scope>NUCLEOTIDE SEQUENCE [LARGE SCALE GENOMIC DNA]</scope>
    <source>
        <strain evidence="7">cv. CVL-1</strain>
        <tissue evidence="6">Whole seedling</tissue>
    </source>
</reference>
<proteinExistence type="predicted"/>
<dbReference type="PANTHER" id="PTHR11017:SF271">
    <property type="entry name" value="DISEASE RESISTANCE PROTEIN (TIR-NBS-LRR CLASS) FAMILY"/>
    <property type="match status" value="1"/>
</dbReference>
<dbReference type="Pfam" id="PF23282">
    <property type="entry name" value="WHD_ROQ1"/>
    <property type="match status" value="1"/>
</dbReference>
<dbReference type="InterPro" id="IPR000157">
    <property type="entry name" value="TIR_dom"/>
</dbReference>
<feature type="domain" description="TIR" evidence="5">
    <location>
        <begin position="20"/>
        <end position="189"/>
    </location>
</feature>
<dbReference type="PRINTS" id="PR00364">
    <property type="entry name" value="DISEASERSIST"/>
</dbReference>
<evidence type="ECO:0000313" key="6">
    <source>
        <dbReference type="EMBL" id="OMO94272.1"/>
    </source>
</evidence>
<accession>A0A1R3JHF6</accession>
<dbReference type="InterPro" id="IPR055414">
    <property type="entry name" value="LRR_R13L4/SHOC2-like"/>
</dbReference>
<evidence type="ECO:0000256" key="3">
    <source>
        <dbReference type="ARBA" id="ARBA00022821"/>
    </source>
</evidence>
<dbReference type="SMART" id="SM00255">
    <property type="entry name" value="TIR"/>
    <property type="match status" value="1"/>
</dbReference>
<dbReference type="InterPro" id="IPR042197">
    <property type="entry name" value="Apaf_helical"/>
</dbReference>
<dbReference type="GO" id="GO:0007165">
    <property type="term" value="P:signal transduction"/>
    <property type="evidence" value="ECO:0007669"/>
    <property type="project" value="InterPro"/>
</dbReference>
<dbReference type="FunFam" id="3.40.50.10140:FF:000007">
    <property type="entry name" value="Disease resistance protein (TIR-NBS-LRR class)"/>
    <property type="match status" value="1"/>
</dbReference>
<dbReference type="SMART" id="SM00382">
    <property type="entry name" value="AAA"/>
    <property type="match status" value="1"/>
</dbReference>
<dbReference type="PANTHER" id="PTHR11017">
    <property type="entry name" value="LEUCINE-RICH REPEAT-CONTAINING PROTEIN"/>
    <property type="match status" value="1"/>
</dbReference>
<dbReference type="Pfam" id="PF00931">
    <property type="entry name" value="NB-ARC"/>
    <property type="match status" value="1"/>
</dbReference>
<keyword evidence="4" id="KW-0520">NAD</keyword>
<dbReference type="SUPFAM" id="SSF52200">
    <property type="entry name" value="Toll/Interleukin receptor TIR domain"/>
    <property type="match status" value="1"/>
</dbReference>
<evidence type="ECO:0000256" key="2">
    <source>
        <dbReference type="ARBA" id="ARBA00022737"/>
    </source>
</evidence>
<dbReference type="SUPFAM" id="SSF52058">
    <property type="entry name" value="L domain-like"/>
    <property type="match status" value="1"/>
</dbReference>
<dbReference type="Pfam" id="PF23598">
    <property type="entry name" value="LRR_14"/>
    <property type="match status" value="1"/>
</dbReference>
<dbReference type="GO" id="GO:0043531">
    <property type="term" value="F:ADP binding"/>
    <property type="evidence" value="ECO:0007669"/>
    <property type="project" value="InterPro"/>
</dbReference>
<evidence type="ECO:0000313" key="7">
    <source>
        <dbReference type="Proteomes" id="UP000188268"/>
    </source>
</evidence>
<dbReference type="InterPro" id="IPR035897">
    <property type="entry name" value="Toll_tir_struct_dom_sf"/>
</dbReference>
<protein>
    <recommendedName>
        <fullName evidence="5">TIR domain-containing protein</fullName>
    </recommendedName>
</protein>
<dbReference type="OrthoDB" id="1357022at2759"/>
<gene>
    <name evidence="6" type="ORF">CCACVL1_06079</name>
</gene>
<dbReference type="SUPFAM" id="SSF52540">
    <property type="entry name" value="P-loop containing nucleoside triphosphate hydrolases"/>
    <property type="match status" value="1"/>
</dbReference>
<evidence type="ECO:0000259" key="5">
    <source>
        <dbReference type="PROSITE" id="PS50104"/>
    </source>
</evidence>
<name>A0A1R3JHF6_COCAP</name>
<organism evidence="6 7">
    <name type="scientific">Corchorus capsularis</name>
    <name type="common">Jute</name>
    <dbReference type="NCBI Taxonomy" id="210143"/>
    <lineage>
        <taxon>Eukaryota</taxon>
        <taxon>Viridiplantae</taxon>
        <taxon>Streptophyta</taxon>
        <taxon>Embryophyta</taxon>
        <taxon>Tracheophyta</taxon>
        <taxon>Spermatophyta</taxon>
        <taxon>Magnoliopsida</taxon>
        <taxon>eudicotyledons</taxon>
        <taxon>Gunneridae</taxon>
        <taxon>Pentapetalae</taxon>
        <taxon>rosids</taxon>
        <taxon>malvids</taxon>
        <taxon>Malvales</taxon>
        <taxon>Malvaceae</taxon>
        <taxon>Grewioideae</taxon>
        <taxon>Apeibeae</taxon>
        <taxon>Corchorus</taxon>
    </lineage>
</organism>
<keyword evidence="1" id="KW-0433">Leucine-rich repeat</keyword>
<dbReference type="AlphaFoldDB" id="A0A1R3JHF6"/>
<dbReference type="Gene3D" id="1.10.8.430">
    <property type="entry name" value="Helical domain of apoptotic protease-activating factors"/>
    <property type="match status" value="1"/>
</dbReference>
<dbReference type="GO" id="GO:0051707">
    <property type="term" value="P:response to other organism"/>
    <property type="evidence" value="ECO:0007669"/>
    <property type="project" value="UniProtKB-ARBA"/>
</dbReference>
<dbReference type="Gene3D" id="3.40.50.300">
    <property type="entry name" value="P-loop containing nucleotide triphosphate hydrolases"/>
    <property type="match status" value="1"/>
</dbReference>
<keyword evidence="3" id="KW-0611">Plant defense</keyword>
<dbReference type="InterPro" id="IPR003593">
    <property type="entry name" value="AAA+_ATPase"/>
</dbReference>
<dbReference type="InterPro" id="IPR032675">
    <property type="entry name" value="LRR_dom_sf"/>
</dbReference>
<dbReference type="InterPro" id="IPR044974">
    <property type="entry name" value="Disease_R_plants"/>
</dbReference>